<proteinExistence type="predicted"/>
<dbReference type="NCBIfam" id="TIGR04540">
    <property type="entry name" value="CLB_0814_fam"/>
    <property type="match status" value="1"/>
</dbReference>
<keyword evidence="2" id="KW-1185">Reference proteome</keyword>
<sequence length="78" mass="9185">MEVKLFQKTQRDLASCINEVIDRYWQNEMDEDAMIRTIKKLYAINQAKMVKDGQYTTVIRQQCGKNRLAVVDTVLNMK</sequence>
<dbReference type="RefSeq" id="WP_390249916.1">
    <property type="nucleotide sequence ID" value="NZ_JBHSDT010000004.1"/>
</dbReference>
<evidence type="ECO:0000313" key="1">
    <source>
        <dbReference type="EMBL" id="MFC4402375.1"/>
    </source>
</evidence>
<dbReference type="InterPro" id="IPR030902">
    <property type="entry name" value="CLB_0814_fam"/>
</dbReference>
<organism evidence="1 2">
    <name type="scientific">Gracilibacillus xinjiangensis</name>
    <dbReference type="NCBI Taxonomy" id="1193282"/>
    <lineage>
        <taxon>Bacteria</taxon>
        <taxon>Bacillati</taxon>
        <taxon>Bacillota</taxon>
        <taxon>Bacilli</taxon>
        <taxon>Bacillales</taxon>
        <taxon>Bacillaceae</taxon>
        <taxon>Gracilibacillus</taxon>
    </lineage>
</organism>
<gene>
    <name evidence="1" type="ORF">ACFOY7_04760</name>
</gene>
<accession>A0ABV8WRF1</accession>
<protein>
    <submittedName>
        <fullName evidence="1">TIGR04540 family protein</fullName>
    </submittedName>
</protein>
<dbReference type="Proteomes" id="UP001595882">
    <property type="component" value="Unassembled WGS sequence"/>
</dbReference>
<comment type="caution">
    <text evidence="1">The sequence shown here is derived from an EMBL/GenBank/DDBJ whole genome shotgun (WGS) entry which is preliminary data.</text>
</comment>
<evidence type="ECO:0000313" key="2">
    <source>
        <dbReference type="Proteomes" id="UP001595882"/>
    </source>
</evidence>
<dbReference type="EMBL" id="JBHSDT010000004">
    <property type="protein sequence ID" value="MFC4402375.1"/>
    <property type="molecule type" value="Genomic_DNA"/>
</dbReference>
<reference evidence="2" key="1">
    <citation type="journal article" date="2019" name="Int. J. Syst. Evol. Microbiol.">
        <title>The Global Catalogue of Microorganisms (GCM) 10K type strain sequencing project: providing services to taxonomists for standard genome sequencing and annotation.</title>
        <authorList>
            <consortium name="The Broad Institute Genomics Platform"/>
            <consortium name="The Broad Institute Genome Sequencing Center for Infectious Disease"/>
            <person name="Wu L."/>
            <person name="Ma J."/>
        </authorList>
    </citation>
    <scope>NUCLEOTIDE SEQUENCE [LARGE SCALE GENOMIC DNA]</scope>
    <source>
        <strain evidence="2">CCUG 37865</strain>
    </source>
</reference>
<name>A0ABV8WRF1_9BACI</name>